<comment type="caution">
    <text evidence="2">The sequence shown here is derived from an EMBL/GenBank/DDBJ whole genome shotgun (WGS) entry which is preliminary data.</text>
</comment>
<evidence type="ECO:0000313" key="2">
    <source>
        <dbReference type="EMBL" id="GAA4314510.1"/>
    </source>
</evidence>
<evidence type="ECO:0000256" key="1">
    <source>
        <dbReference type="SAM" id="Coils"/>
    </source>
</evidence>
<name>A0ABP8G011_9BACT</name>
<feature type="coiled-coil region" evidence="1">
    <location>
        <begin position="293"/>
        <end position="320"/>
    </location>
</feature>
<dbReference type="EMBL" id="BAABFN010000006">
    <property type="protein sequence ID" value="GAA4314510.1"/>
    <property type="molecule type" value="Genomic_DNA"/>
</dbReference>
<keyword evidence="1" id="KW-0175">Coiled coil</keyword>
<evidence type="ECO:0000313" key="3">
    <source>
        <dbReference type="Proteomes" id="UP001501207"/>
    </source>
</evidence>
<keyword evidence="3" id="KW-1185">Reference proteome</keyword>
<evidence type="ECO:0008006" key="4">
    <source>
        <dbReference type="Google" id="ProtNLM"/>
    </source>
</evidence>
<gene>
    <name evidence="2" type="ORF">GCM10023143_25400</name>
</gene>
<protein>
    <recommendedName>
        <fullName evidence="4">BZIP transcription factor</fullName>
    </recommendedName>
</protein>
<reference evidence="3" key="1">
    <citation type="journal article" date="2019" name="Int. J. Syst. Evol. Microbiol.">
        <title>The Global Catalogue of Microorganisms (GCM) 10K type strain sequencing project: providing services to taxonomists for standard genome sequencing and annotation.</title>
        <authorList>
            <consortium name="The Broad Institute Genomics Platform"/>
            <consortium name="The Broad Institute Genome Sequencing Center for Infectious Disease"/>
            <person name="Wu L."/>
            <person name="Ma J."/>
        </authorList>
    </citation>
    <scope>NUCLEOTIDE SEQUENCE [LARGE SCALE GENOMIC DNA]</scope>
    <source>
        <strain evidence="3">JCM 17664</strain>
    </source>
</reference>
<organism evidence="2 3">
    <name type="scientific">Compostibacter hankyongensis</name>
    <dbReference type="NCBI Taxonomy" id="1007089"/>
    <lineage>
        <taxon>Bacteria</taxon>
        <taxon>Pseudomonadati</taxon>
        <taxon>Bacteroidota</taxon>
        <taxon>Chitinophagia</taxon>
        <taxon>Chitinophagales</taxon>
        <taxon>Chitinophagaceae</taxon>
        <taxon>Compostibacter</taxon>
    </lineage>
</organism>
<dbReference type="Proteomes" id="UP001501207">
    <property type="component" value="Unassembled WGS sequence"/>
</dbReference>
<dbReference type="RefSeq" id="WP_344979886.1">
    <property type="nucleotide sequence ID" value="NZ_BAABFN010000006.1"/>
</dbReference>
<accession>A0ABP8G011</accession>
<proteinExistence type="predicted"/>
<sequence length="321" mass="35107">MLFALVLGTSVASGQTTNTFPATGNAGIGTLTPSQPLEIRKDMDSSIVPTLLLHNNQYNYSQGAGSAIWFQGALADRYISMESMMRGDAMPDRLIFKFNNDGTIISPFTIRYNGNVGIGTTVPNAKLEVEGGSIRLTNPGSYPYGYNLDVDYPGSWKREYSFSYNHTGKLFVFGVYGTAGTLNYGYIGGNTTATTASPWMAFLPSGNVLIGKTYQTNTSYKLDVNGNVRANKVVVNTTGADFVFDPAYRLPTLDSLNGYIATHRHLPDVPSAETMQREGLDVGDNQVTLLQKIEELTLYLIDQQKEIMALKKEIAALKKKQ</sequence>